<evidence type="ECO:0000313" key="2">
    <source>
        <dbReference type="Proteomes" id="UP001303473"/>
    </source>
</evidence>
<organism evidence="1 2">
    <name type="scientific">Diplogelasinospora grovesii</name>
    <dbReference type="NCBI Taxonomy" id="303347"/>
    <lineage>
        <taxon>Eukaryota</taxon>
        <taxon>Fungi</taxon>
        <taxon>Dikarya</taxon>
        <taxon>Ascomycota</taxon>
        <taxon>Pezizomycotina</taxon>
        <taxon>Sordariomycetes</taxon>
        <taxon>Sordariomycetidae</taxon>
        <taxon>Sordariales</taxon>
        <taxon>Diplogelasinosporaceae</taxon>
        <taxon>Diplogelasinospora</taxon>
    </lineage>
</organism>
<keyword evidence="2" id="KW-1185">Reference proteome</keyword>
<protein>
    <submittedName>
        <fullName evidence="1">Uncharacterized protein</fullName>
    </submittedName>
</protein>
<dbReference type="Proteomes" id="UP001303473">
    <property type="component" value="Unassembled WGS sequence"/>
</dbReference>
<reference evidence="2" key="1">
    <citation type="journal article" date="2023" name="Mol. Phylogenet. Evol.">
        <title>Genome-scale phylogeny and comparative genomics of the fungal order Sordariales.</title>
        <authorList>
            <person name="Hensen N."/>
            <person name="Bonometti L."/>
            <person name="Westerberg I."/>
            <person name="Brannstrom I.O."/>
            <person name="Guillou S."/>
            <person name="Cros-Aarteil S."/>
            <person name="Calhoun S."/>
            <person name="Haridas S."/>
            <person name="Kuo A."/>
            <person name="Mondo S."/>
            <person name="Pangilinan J."/>
            <person name="Riley R."/>
            <person name="LaButti K."/>
            <person name="Andreopoulos B."/>
            <person name="Lipzen A."/>
            <person name="Chen C."/>
            <person name="Yan M."/>
            <person name="Daum C."/>
            <person name="Ng V."/>
            <person name="Clum A."/>
            <person name="Steindorff A."/>
            <person name="Ohm R.A."/>
            <person name="Martin F."/>
            <person name="Silar P."/>
            <person name="Natvig D.O."/>
            <person name="Lalanne C."/>
            <person name="Gautier V."/>
            <person name="Ament-Velasquez S.L."/>
            <person name="Kruys A."/>
            <person name="Hutchinson M.I."/>
            <person name="Powell A.J."/>
            <person name="Barry K."/>
            <person name="Miller A.N."/>
            <person name="Grigoriev I.V."/>
            <person name="Debuchy R."/>
            <person name="Gladieux P."/>
            <person name="Hiltunen Thoren M."/>
            <person name="Johannesson H."/>
        </authorList>
    </citation>
    <scope>NUCLEOTIDE SEQUENCE [LARGE SCALE GENOMIC DNA]</scope>
    <source>
        <strain evidence="2">CBS 340.73</strain>
    </source>
</reference>
<dbReference type="EMBL" id="MU853786">
    <property type="protein sequence ID" value="KAK3941207.1"/>
    <property type="molecule type" value="Genomic_DNA"/>
</dbReference>
<gene>
    <name evidence="1" type="ORF">QBC46DRAFT_383527</name>
</gene>
<name>A0AAN6S4V1_9PEZI</name>
<proteinExistence type="predicted"/>
<accession>A0AAN6S4V1</accession>
<dbReference type="AlphaFoldDB" id="A0AAN6S4V1"/>
<evidence type="ECO:0000313" key="1">
    <source>
        <dbReference type="EMBL" id="KAK3941207.1"/>
    </source>
</evidence>
<sequence length="229" mass="25227">MPQLHSSPMIEAPQQSAPMQPDFVAQGCESLHRLNTDFGKWAVLCRTSSQRAHVVQIKSSTRTAQWTSNRIQQLPTISSPVLTGQLQSMGNRCMHEGRGGTKFPVHERRGARKTCLTMEFKNCLDRPFHSARPVTARTASTPNAEDVLSGRRAGECRHGKAICATASEDARASRGMETGLKTGGHLTSTCSALLCTLPRYSTARMGGFNILQFWPRLRDVRTKEDTSDA</sequence>
<comment type="caution">
    <text evidence="1">The sequence shown here is derived from an EMBL/GenBank/DDBJ whole genome shotgun (WGS) entry which is preliminary data.</text>
</comment>